<keyword evidence="2 4" id="KW-0732">Signal</keyword>
<dbReference type="GO" id="GO:0008061">
    <property type="term" value="F:chitin binding"/>
    <property type="evidence" value="ECO:0007669"/>
    <property type="project" value="UniProtKB-KW"/>
</dbReference>
<feature type="domain" description="LysM" evidence="5">
    <location>
        <begin position="292"/>
        <end position="338"/>
    </location>
</feature>
<comment type="caution">
    <text evidence="6">The sequence shown here is derived from an EMBL/GenBank/DDBJ whole genome shotgun (WGS) entry which is preliminary data.</text>
</comment>
<dbReference type="SMART" id="SM00257">
    <property type="entry name" value="LysM"/>
    <property type="match status" value="3"/>
</dbReference>
<dbReference type="Gene3D" id="3.10.350.10">
    <property type="entry name" value="LysM domain"/>
    <property type="match status" value="4"/>
</dbReference>
<dbReference type="Pfam" id="PF01476">
    <property type="entry name" value="LysM"/>
    <property type="match status" value="2"/>
</dbReference>
<evidence type="ECO:0000259" key="5">
    <source>
        <dbReference type="PROSITE" id="PS51782"/>
    </source>
</evidence>
<dbReference type="Proteomes" id="UP000813461">
    <property type="component" value="Unassembled WGS sequence"/>
</dbReference>
<keyword evidence="7" id="KW-1185">Reference proteome</keyword>
<evidence type="ECO:0000256" key="1">
    <source>
        <dbReference type="ARBA" id="ARBA00022669"/>
    </source>
</evidence>
<dbReference type="InterPro" id="IPR052210">
    <property type="entry name" value="LysM1-like"/>
</dbReference>
<dbReference type="CDD" id="cd00118">
    <property type="entry name" value="LysM"/>
    <property type="match status" value="3"/>
</dbReference>
<sequence>MASLLSSLLLLGSINAVFGAPTARLEQRGVKPQLPFDENTTSECTWWHDQTTAVTCAAILDENLITIDQFRRWNPSIGANCNGLTTGKSYCVEAAFETVPTPTPTPSPTKPSNGIETPQPAQPDMVGNCDAFYFVKSGEGCADIAQKSGITVAQFTQWNPKAGSTCAGLWAETYACISIIGHTPTTPTPTPTKVPNGIQTPLPTQPDIVGNCDAFYFVKSGEFCADIASKSGITLAQFQQWNPKAGANCGGLWAEAYACVSIVGHTPTPTQPGNGIATPTPIQSGMVNNCNKFHFVESGQNCPAIQTKYGVSLANLFRWNPAIKADCTGMWAQTYLCVGVRA</sequence>
<gene>
    <name evidence="6" type="ORF">FB567DRAFT_514040</name>
</gene>
<dbReference type="PROSITE" id="PS51782">
    <property type="entry name" value="LYSM"/>
    <property type="match status" value="4"/>
</dbReference>
<evidence type="ECO:0000256" key="4">
    <source>
        <dbReference type="SAM" id="SignalP"/>
    </source>
</evidence>
<dbReference type="InterPro" id="IPR018392">
    <property type="entry name" value="LysM"/>
</dbReference>
<evidence type="ECO:0000256" key="3">
    <source>
        <dbReference type="ARBA" id="ARBA00023026"/>
    </source>
</evidence>
<protein>
    <submittedName>
        <fullName evidence="6">LysM domain-containing protein</fullName>
    </submittedName>
</protein>
<proteinExistence type="predicted"/>
<feature type="domain" description="LysM" evidence="5">
    <location>
        <begin position="46"/>
        <end position="92"/>
    </location>
</feature>
<dbReference type="InterPro" id="IPR036779">
    <property type="entry name" value="LysM_dom_sf"/>
</dbReference>
<evidence type="ECO:0000313" key="7">
    <source>
        <dbReference type="Proteomes" id="UP000813461"/>
    </source>
</evidence>
<organism evidence="6 7">
    <name type="scientific">Paraphoma chrysanthemicola</name>
    <dbReference type="NCBI Taxonomy" id="798071"/>
    <lineage>
        <taxon>Eukaryota</taxon>
        <taxon>Fungi</taxon>
        <taxon>Dikarya</taxon>
        <taxon>Ascomycota</taxon>
        <taxon>Pezizomycotina</taxon>
        <taxon>Dothideomycetes</taxon>
        <taxon>Pleosporomycetidae</taxon>
        <taxon>Pleosporales</taxon>
        <taxon>Pleosporineae</taxon>
        <taxon>Phaeosphaeriaceae</taxon>
        <taxon>Paraphoma</taxon>
    </lineage>
</organism>
<keyword evidence="1" id="KW-0147">Chitin-binding</keyword>
<dbReference type="PANTHER" id="PTHR34997:SF2">
    <property type="entry name" value="LYSM DOMAIN-CONTAINING PROTEIN-RELATED"/>
    <property type="match status" value="1"/>
</dbReference>
<dbReference type="AlphaFoldDB" id="A0A8K0RLK1"/>
<evidence type="ECO:0000313" key="6">
    <source>
        <dbReference type="EMBL" id="KAH7096027.1"/>
    </source>
</evidence>
<feature type="domain" description="LysM" evidence="5">
    <location>
        <begin position="131"/>
        <end position="177"/>
    </location>
</feature>
<feature type="chain" id="PRO_5035459195" evidence="4">
    <location>
        <begin position="20"/>
        <end position="342"/>
    </location>
</feature>
<accession>A0A8K0RLK1</accession>
<keyword evidence="3" id="KW-0843">Virulence</keyword>
<reference evidence="6" key="1">
    <citation type="journal article" date="2021" name="Nat. Commun.">
        <title>Genetic determinants of endophytism in the Arabidopsis root mycobiome.</title>
        <authorList>
            <person name="Mesny F."/>
            <person name="Miyauchi S."/>
            <person name="Thiergart T."/>
            <person name="Pickel B."/>
            <person name="Atanasova L."/>
            <person name="Karlsson M."/>
            <person name="Huettel B."/>
            <person name="Barry K.W."/>
            <person name="Haridas S."/>
            <person name="Chen C."/>
            <person name="Bauer D."/>
            <person name="Andreopoulos W."/>
            <person name="Pangilinan J."/>
            <person name="LaButti K."/>
            <person name="Riley R."/>
            <person name="Lipzen A."/>
            <person name="Clum A."/>
            <person name="Drula E."/>
            <person name="Henrissat B."/>
            <person name="Kohler A."/>
            <person name="Grigoriev I.V."/>
            <person name="Martin F.M."/>
            <person name="Hacquard S."/>
        </authorList>
    </citation>
    <scope>NUCLEOTIDE SEQUENCE</scope>
    <source>
        <strain evidence="6">MPI-SDFR-AT-0120</strain>
    </source>
</reference>
<feature type="signal peptide" evidence="4">
    <location>
        <begin position="1"/>
        <end position="19"/>
    </location>
</feature>
<name>A0A8K0RLK1_9PLEO</name>
<dbReference type="SUPFAM" id="SSF54106">
    <property type="entry name" value="LysM domain"/>
    <property type="match status" value="3"/>
</dbReference>
<evidence type="ECO:0000256" key="2">
    <source>
        <dbReference type="ARBA" id="ARBA00022729"/>
    </source>
</evidence>
<dbReference type="PANTHER" id="PTHR34997">
    <property type="entry name" value="AM15"/>
    <property type="match status" value="1"/>
</dbReference>
<feature type="domain" description="LysM" evidence="5">
    <location>
        <begin position="214"/>
        <end position="260"/>
    </location>
</feature>
<dbReference type="EMBL" id="JAGMVJ010000001">
    <property type="protein sequence ID" value="KAH7096027.1"/>
    <property type="molecule type" value="Genomic_DNA"/>
</dbReference>
<dbReference type="OrthoDB" id="2281372at2759"/>